<name>A0AAD9QI08_ACRCE</name>
<organism evidence="4 5">
    <name type="scientific">Acropora cervicornis</name>
    <name type="common">Staghorn coral</name>
    <dbReference type="NCBI Taxonomy" id="6130"/>
    <lineage>
        <taxon>Eukaryota</taxon>
        <taxon>Metazoa</taxon>
        <taxon>Cnidaria</taxon>
        <taxon>Anthozoa</taxon>
        <taxon>Hexacorallia</taxon>
        <taxon>Scleractinia</taxon>
        <taxon>Astrocoeniina</taxon>
        <taxon>Acroporidae</taxon>
        <taxon>Acropora</taxon>
    </lineage>
</organism>
<reference evidence="4" key="2">
    <citation type="journal article" date="2023" name="Science">
        <title>Genomic signatures of disease resistance in endangered staghorn corals.</title>
        <authorList>
            <person name="Vollmer S.V."/>
            <person name="Selwyn J.D."/>
            <person name="Despard B.A."/>
            <person name="Roesel C.L."/>
        </authorList>
    </citation>
    <scope>NUCLEOTIDE SEQUENCE</scope>
    <source>
        <strain evidence="4">K2</strain>
    </source>
</reference>
<keyword evidence="2" id="KW-0349">Heme</keyword>
<comment type="similarity">
    <text evidence="1">Belongs to the cytochrome P450 family.</text>
</comment>
<dbReference type="PROSITE" id="PS00086">
    <property type="entry name" value="CYTOCHROME_P450"/>
    <property type="match status" value="2"/>
</dbReference>
<dbReference type="InterPro" id="IPR002401">
    <property type="entry name" value="Cyt_P450_E_grp-I"/>
</dbReference>
<protein>
    <submittedName>
        <fullName evidence="4">Cholesterol 24-hydroxylase</fullName>
    </submittedName>
</protein>
<keyword evidence="3" id="KW-1133">Transmembrane helix</keyword>
<feature type="transmembrane region" description="Helical" evidence="3">
    <location>
        <begin position="7"/>
        <end position="32"/>
    </location>
</feature>
<keyword evidence="3" id="KW-0472">Membrane</keyword>
<dbReference type="PANTHER" id="PTHR24293:SF0">
    <property type="entry name" value="CYP46A1 PROTEIN-RELATED"/>
    <property type="match status" value="1"/>
</dbReference>
<dbReference type="GO" id="GO:0033781">
    <property type="term" value="F:cholesterol 24-hydroxylase activity"/>
    <property type="evidence" value="ECO:0007669"/>
    <property type="project" value="InterPro"/>
</dbReference>
<keyword evidence="5" id="KW-1185">Reference proteome</keyword>
<feature type="transmembrane region" description="Helical" evidence="3">
    <location>
        <begin position="511"/>
        <end position="541"/>
    </location>
</feature>
<dbReference type="AlphaFoldDB" id="A0AAD9QI08"/>
<dbReference type="PRINTS" id="PR00385">
    <property type="entry name" value="P450"/>
</dbReference>
<dbReference type="PANTHER" id="PTHR24293">
    <property type="entry name" value="CYTOCHROME P450 FAMILY 46 SUBFAMILY A"/>
    <property type="match status" value="1"/>
</dbReference>
<evidence type="ECO:0000313" key="5">
    <source>
        <dbReference type="Proteomes" id="UP001249851"/>
    </source>
</evidence>
<comment type="caution">
    <text evidence="4">The sequence shown here is derived from an EMBL/GenBank/DDBJ whole genome shotgun (WGS) entry which is preliminary data.</text>
</comment>
<dbReference type="CDD" id="cd20613">
    <property type="entry name" value="CYP46A1-like"/>
    <property type="match status" value="2"/>
</dbReference>
<comment type="cofactor">
    <cofactor evidence="2">
        <name>heme</name>
        <dbReference type="ChEBI" id="CHEBI:30413"/>
    </cofactor>
</comment>
<dbReference type="GO" id="GO:0020037">
    <property type="term" value="F:heme binding"/>
    <property type="evidence" value="ECO:0007669"/>
    <property type="project" value="InterPro"/>
</dbReference>
<evidence type="ECO:0000256" key="2">
    <source>
        <dbReference type="PIRSR" id="PIRSR602401-1"/>
    </source>
</evidence>
<feature type="transmembrane region" description="Helical" evidence="3">
    <location>
        <begin position="76"/>
        <end position="98"/>
    </location>
</feature>
<dbReference type="PRINTS" id="PR00463">
    <property type="entry name" value="EP450I"/>
</dbReference>
<dbReference type="Pfam" id="PF00067">
    <property type="entry name" value="p450"/>
    <property type="match status" value="2"/>
</dbReference>
<dbReference type="InterPro" id="IPR017972">
    <property type="entry name" value="Cyt_P450_CS"/>
</dbReference>
<keyword evidence="3" id="KW-0812">Transmembrane</keyword>
<gene>
    <name evidence="4" type="ORF">P5673_015063</name>
</gene>
<dbReference type="GO" id="GO:0005506">
    <property type="term" value="F:iron ion binding"/>
    <property type="evidence" value="ECO:0007669"/>
    <property type="project" value="InterPro"/>
</dbReference>
<dbReference type="Gene3D" id="1.10.630.10">
    <property type="entry name" value="Cytochrome P450"/>
    <property type="match status" value="2"/>
</dbReference>
<reference evidence="4" key="1">
    <citation type="journal article" date="2023" name="G3 (Bethesda)">
        <title>Whole genome assembly and annotation of the endangered Caribbean coral Acropora cervicornis.</title>
        <authorList>
            <person name="Selwyn J.D."/>
            <person name="Vollmer S.V."/>
        </authorList>
    </citation>
    <scope>NUCLEOTIDE SEQUENCE</scope>
    <source>
        <strain evidence="4">K2</strain>
    </source>
</reference>
<dbReference type="InterPro" id="IPR001128">
    <property type="entry name" value="Cyt_P450"/>
</dbReference>
<evidence type="ECO:0000313" key="4">
    <source>
        <dbReference type="EMBL" id="KAK2561703.1"/>
    </source>
</evidence>
<keyword evidence="2" id="KW-0408">Iron</keyword>
<dbReference type="InterPro" id="IPR036396">
    <property type="entry name" value="Cyt_P450_sf"/>
</dbReference>
<keyword evidence="2" id="KW-0479">Metal-binding</keyword>
<evidence type="ECO:0000256" key="1">
    <source>
        <dbReference type="ARBA" id="ARBA00010617"/>
    </source>
</evidence>
<dbReference type="SUPFAM" id="SSF48264">
    <property type="entry name" value="Cytochrome P450"/>
    <property type="match status" value="2"/>
</dbReference>
<accession>A0AAD9QI08</accession>
<proteinExistence type="inferred from homology"/>
<feature type="binding site" description="axial binding residue" evidence="2">
    <location>
        <position position="957"/>
    </location>
    <ligand>
        <name>heme</name>
        <dbReference type="ChEBI" id="CHEBI:30413"/>
    </ligand>
    <ligandPart>
        <name>Fe</name>
        <dbReference type="ChEBI" id="CHEBI:18248"/>
    </ligandPart>
</feature>
<dbReference type="InterPro" id="IPR039983">
    <property type="entry name" value="CYP46A1"/>
</dbReference>
<evidence type="ECO:0000256" key="3">
    <source>
        <dbReference type="SAM" id="Phobius"/>
    </source>
</evidence>
<dbReference type="GO" id="GO:0006707">
    <property type="term" value="P:cholesterol catabolic process"/>
    <property type="evidence" value="ECO:0007669"/>
    <property type="project" value="InterPro"/>
</dbReference>
<dbReference type="EMBL" id="JARQWQ010000031">
    <property type="protein sequence ID" value="KAK2561703.1"/>
    <property type="molecule type" value="Genomic_DNA"/>
</dbReference>
<sequence>MAIVASVVVWIIIFVAVLLGFLLTTFSIYLVYIHRKYNHIPGPKRDSFFAGNLPLIRGEREKGKLVFQLVEELHSIYGPVVLMWSFCYPFIFVSDLNLARKCLLSLNLPKNPQVYRKLGFPFGHRLAGTGLVTVMDHGAWQKRRSLLNPAFHRRYLMNLMSAFNSSCDSLLSKLDELADGKTVVDMAEEFSRVTLDVIGKVAFNVDVDVIRDANSPFPSAIGKGLEGIEECLRSPFWQVNVPAFSYQRRISETAKFIRDYGKKVIQARQEAISRGEDTPSDILAHILSVAEAEPTLTLENLVDEFVTFYVAGQETTSNQLSFTLHEILRHPSVEHRIVQEIRAVLGSRPFVEYIDLGNLQYLGQTLREGLRLHPPVAGTTRVMVKDEDLGGYVVPAGTSVNISWYILHRLQNVWLEPEKFDPDRFSPDAKSSSNGVQSAYFPFSLGPRTCIGQTLAQFEARVVMARLLQEFELTLLPGQNEIQHEARLTLRPKGGVLCTLKRREYNMATMTIALSVIAVSIASLVGFFFAVFSSYLVYVHWKYSHVPGPKRDNFFSGNVPLMRRYREKGKFIHELVEELRGTYGPVIRLWFYHVAIIFVSDPEVTRKCLVTLNLPKNPRAYRNFAFPYGQRFVGNGLVTELDHEVWQKHRSLLNPAFHRRYLMNLMSAFNSSCDLFLNKLDEMADGKTVVDLAEEFARVTLDVIGKVAFNVDFEVIRDANSPFPVALSESLKGVQESFYRPVWLRNRIMSLFQGIRFAKHGNFLRDYGKKVIQERQDAIALGEDTPSDILDHILRVAQADPTLTLEYLIDEFVTFFLAGQETTSNQLSFTLHEILRHPDVEDRIVQEIGNVLGARQFVEYNDLGNLQYLGQTLKEGMRLHPPVTGTSRVTTKLEELGGYQIPSGTPVGVSWFTLHRIPEIWHEPHNFDPDRFSPDAKSSSNGVRSAYFPFSVGPRTCIGQTFAQFEARVLMARLLQEFELTLLPGQNEIQHEARLTLRPKGGVLCTLKRRGENHFSK</sequence>
<dbReference type="Proteomes" id="UP001249851">
    <property type="component" value="Unassembled WGS sequence"/>
</dbReference>